<dbReference type="InterPro" id="IPR013096">
    <property type="entry name" value="Cupin_2"/>
</dbReference>
<dbReference type="SUPFAM" id="SSF51182">
    <property type="entry name" value="RmlC-like cupins"/>
    <property type="match status" value="1"/>
</dbReference>
<feature type="domain" description="Cupin type-2" evidence="1">
    <location>
        <begin position="58"/>
        <end position="111"/>
    </location>
</feature>
<dbReference type="InterPro" id="IPR011051">
    <property type="entry name" value="RmlC_Cupin_sf"/>
</dbReference>
<protein>
    <submittedName>
        <fullName evidence="2">Cupin domain-containing protein</fullName>
    </submittedName>
</protein>
<reference evidence="2 3" key="1">
    <citation type="submission" date="2017-08" db="EMBL/GenBank/DDBJ databases">
        <title>Infants hospitalized years apart are colonized by the same room-sourced microbial strains.</title>
        <authorList>
            <person name="Brooks B."/>
            <person name="Olm M.R."/>
            <person name="Firek B.A."/>
            <person name="Baker R."/>
            <person name="Thomas B.C."/>
            <person name="Morowitz M.J."/>
            <person name="Banfield J.F."/>
        </authorList>
    </citation>
    <scope>NUCLEOTIDE SEQUENCE [LARGE SCALE GENOMIC DNA]</scope>
    <source>
        <strain evidence="2">S2_005_002_R2_33</strain>
    </source>
</reference>
<dbReference type="Gene3D" id="2.60.120.10">
    <property type="entry name" value="Jelly Rolls"/>
    <property type="match status" value="1"/>
</dbReference>
<name>A0A2W5R1Q3_9SPHN</name>
<dbReference type="Pfam" id="PF07883">
    <property type="entry name" value="Cupin_2"/>
    <property type="match status" value="1"/>
</dbReference>
<accession>A0A2W5R1Q3</accession>
<dbReference type="Proteomes" id="UP000249082">
    <property type="component" value="Unassembled WGS sequence"/>
</dbReference>
<evidence type="ECO:0000259" key="1">
    <source>
        <dbReference type="Pfam" id="PF07883"/>
    </source>
</evidence>
<proteinExistence type="predicted"/>
<evidence type="ECO:0000313" key="2">
    <source>
        <dbReference type="EMBL" id="PZQ57390.1"/>
    </source>
</evidence>
<dbReference type="InterPro" id="IPR014710">
    <property type="entry name" value="RmlC-like_jellyroll"/>
</dbReference>
<comment type="caution">
    <text evidence="2">The sequence shown here is derived from an EMBL/GenBank/DDBJ whole genome shotgun (WGS) entry which is preliminary data.</text>
</comment>
<dbReference type="EMBL" id="QFPX01000001">
    <property type="protein sequence ID" value="PZQ57390.1"/>
    <property type="molecule type" value="Genomic_DNA"/>
</dbReference>
<gene>
    <name evidence="2" type="ORF">DI555_00110</name>
</gene>
<dbReference type="AlphaFoldDB" id="A0A2W5R1Q3"/>
<organism evidence="2 3">
    <name type="scientific">Novosphingobium pentaromativorans</name>
    <dbReference type="NCBI Taxonomy" id="205844"/>
    <lineage>
        <taxon>Bacteria</taxon>
        <taxon>Pseudomonadati</taxon>
        <taxon>Pseudomonadota</taxon>
        <taxon>Alphaproteobacteria</taxon>
        <taxon>Sphingomonadales</taxon>
        <taxon>Sphingomonadaceae</taxon>
        <taxon>Novosphingobium</taxon>
    </lineage>
</organism>
<sequence>MSGAAGSHPPVEVVNLLAMRSGAQEPERFDDLLLRPGIRIERIESHGHTTPPDEPYVQGWDEWVLVVSGEAELEIDGEGRRRLATGEALLIPAGTAHRVTYTADPTVWLAIHLGEAETD</sequence>
<evidence type="ECO:0000313" key="3">
    <source>
        <dbReference type="Proteomes" id="UP000249082"/>
    </source>
</evidence>
<dbReference type="CDD" id="cd06981">
    <property type="entry name" value="cupin_reut_a1446"/>
    <property type="match status" value="1"/>
</dbReference>